<dbReference type="InterPro" id="IPR017853">
    <property type="entry name" value="GH"/>
</dbReference>
<feature type="signal peptide" evidence="1">
    <location>
        <begin position="1"/>
        <end position="25"/>
    </location>
</feature>
<reference evidence="2 3" key="1">
    <citation type="submission" date="2015-08" db="EMBL/GenBank/DDBJ databases">
        <authorList>
            <person name="Babu N.S."/>
            <person name="Beckwith C.J."/>
            <person name="Beseler K.G."/>
            <person name="Brison A."/>
            <person name="Carone J.V."/>
            <person name="Caskin T.P."/>
            <person name="Diamond M."/>
            <person name="Durham M.E."/>
            <person name="Foxe J.M."/>
            <person name="Go M."/>
            <person name="Henderson B.A."/>
            <person name="Jones I.B."/>
            <person name="McGettigan J.A."/>
            <person name="Micheletti S.J."/>
            <person name="Nasrallah M.E."/>
            <person name="Ortiz D."/>
            <person name="Piller C.R."/>
            <person name="Privatt S.R."/>
            <person name="Schneider S.L."/>
            <person name="Sharp S."/>
            <person name="Smith T.C."/>
            <person name="Stanton J.D."/>
            <person name="Ullery H.E."/>
            <person name="Wilson R.J."/>
            <person name="Serrano M.G."/>
            <person name="Buck G."/>
            <person name="Lee V."/>
            <person name="Wang Y."/>
            <person name="Carvalho R."/>
            <person name="Voegtly L."/>
            <person name="Shi R."/>
            <person name="Duckworth R."/>
            <person name="Johnson A."/>
            <person name="Loviza R."/>
            <person name="Walstead R."/>
            <person name="Shah Z."/>
            <person name="Kiflezghi M."/>
            <person name="Wade K."/>
            <person name="Ball S.L."/>
            <person name="Bradley K.W."/>
            <person name="Asai D.J."/>
            <person name="Bowman C.A."/>
            <person name="Russell D.A."/>
            <person name="Pope W.H."/>
            <person name="Jacobs-Sera D."/>
            <person name="Hendrix R.W."/>
            <person name="Hatfull G.F."/>
        </authorList>
    </citation>
    <scope>NUCLEOTIDE SEQUENCE [LARGE SCALE GENOMIC DNA]</scope>
    <source>
        <strain evidence="2 3">DSM 27648</strain>
    </source>
</reference>
<keyword evidence="1" id="KW-0732">Signal</keyword>
<dbReference type="Proteomes" id="UP000064967">
    <property type="component" value="Chromosome"/>
</dbReference>
<dbReference type="Pfam" id="PF22612">
    <property type="entry name" value="GH113"/>
    <property type="match status" value="1"/>
</dbReference>
<protein>
    <recommendedName>
        <fullName evidence="4">Glycoside hydrolase family 5 domain-containing protein</fullName>
    </recommendedName>
</protein>
<gene>
    <name evidence="2" type="ORF">AKJ09_03151</name>
</gene>
<accession>A0A0K1PSJ0</accession>
<dbReference type="STRING" id="1391654.AKJ09_03151"/>
<dbReference type="OrthoDB" id="9803927at2"/>
<dbReference type="SUPFAM" id="SSF51445">
    <property type="entry name" value="(Trans)glycosidases"/>
    <property type="match status" value="1"/>
</dbReference>
<dbReference type="RefSeq" id="WP_146647768.1">
    <property type="nucleotide sequence ID" value="NZ_CP012333.1"/>
</dbReference>
<evidence type="ECO:0000313" key="2">
    <source>
        <dbReference type="EMBL" id="AKU96487.1"/>
    </source>
</evidence>
<dbReference type="Gene3D" id="3.20.20.80">
    <property type="entry name" value="Glycosidases"/>
    <property type="match status" value="1"/>
</dbReference>
<dbReference type="AlphaFoldDB" id="A0A0K1PSJ0"/>
<keyword evidence="3" id="KW-1185">Reference proteome</keyword>
<proteinExistence type="predicted"/>
<dbReference type="EMBL" id="CP012333">
    <property type="protein sequence ID" value="AKU96487.1"/>
    <property type="molecule type" value="Genomic_DNA"/>
</dbReference>
<feature type="chain" id="PRO_5005466511" description="Glycoside hydrolase family 5 domain-containing protein" evidence="1">
    <location>
        <begin position="26"/>
        <end position="400"/>
    </location>
</feature>
<evidence type="ECO:0000256" key="1">
    <source>
        <dbReference type="SAM" id="SignalP"/>
    </source>
</evidence>
<dbReference type="KEGG" id="llu:AKJ09_03151"/>
<organism evidence="2 3">
    <name type="scientific">Labilithrix luteola</name>
    <dbReference type="NCBI Taxonomy" id="1391654"/>
    <lineage>
        <taxon>Bacteria</taxon>
        <taxon>Pseudomonadati</taxon>
        <taxon>Myxococcota</taxon>
        <taxon>Polyangia</taxon>
        <taxon>Polyangiales</taxon>
        <taxon>Labilitrichaceae</taxon>
        <taxon>Labilithrix</taxon>
    </lineage>
</organism>
<dbReference type="InterPro" id="IPR055151">
    <property type="entry name" value="GH113"/>
</dbReference>
<sequence length="400" mass="44621">MSFARLLACTFVVPFALFVRGGAAANRTENTAHAAATWKRPRLEPGPEGWRLAGNDAIRGITIGPIENAYHPGVGYGSPAYARTLDECVRMGATWVAITPFGRVGDLKGRGVDPSFETPFPQNRENVKHAIEMAHARGLRVMLVPHLWVESGEWRAQIDPGTDAGWEAWAKSYGSFVRGWAEVAEATKVDMLSAGVELRSWVTTPRAPSFVSILRELRAIYKGPLTYSGNWDDVENTVILGELDVIGINAFYPLADKDGASFETLLEGGKRVRDRVRALADTWQKPVMFTEIGYTTRPDPAIRPWEWPDAMKNVRVDERAQAEAYRALIAPLLDEPRFMGFFVWRLYADPDDVSQEAEWGFSPRGKEAELVMRDAFEAWWAGDAFRKYGWAPAAKVPGIF</sequence>
<evidence type="ECO:0008006" key="4">
    <source>
        <dbReference type="Google" id="ProtNLM"/>
    </source>
</evidence>
<dbReference type="CDD" id="cd19608">
    <property type="entry name" value="GH113_mannanase-like"/>
    <property type="match status" value="1"/>
</dbReference>
<evidence type="ECO:0000313" key="3">
    <source>
        <dbReference type="Proteomes" id="UP000064967"/>
    </source>
</evidence>
<name>A0A0K1PSJ0_9BACT</name>